<dbReference type="GO" id="GO:0016020">
    <property type="term" value="C:membrane"/>
    <property type="evidence" value="ECO:0007669"/>
    <property type="project" value="UniProtKB-SubCell"/>
</dbReference>
<keyword evidence="4 6" id="KW-1133">Transmembrane helix</keyword>
<dbReference type="SUPFAM" id="SSF81338">
    <property type="entry name" value="Aquaporin-like"/>
    <property type="match status" value="1"/>
</dbReference>
<reference evidence="7" key="1">
    <citation type="journal article" date="2020" name="mSystems">
        <title>Genome- and Community-Level Interaction Insights into Carbon Utilization and Element Cycling Functions of Hydrothermarchaeota in Hydrothermal Sediment.</title>
        <authorList>
            <person name="Zhou Z."/>
            <person name="Liu Y."/>
            <person name="Xu W."/>
            <person name="Pan J."/>
            <person name="Luo Z.H."/>
            <person name="Li M."/>
        </authorList>
    </citation>
    <scope>NUCLEOTIDE SEQUENCE [LARGE SCALE GENOMIC DNA]</scope>
    <source>
        <strain evidence="7">SpSt-1</strain>
    </source>
</reference>
<feature type="transmembrane region" description="Helical" evidence="6">
    <location>
        <begin position="163"/>
        <end position="181"/>
    </location>
</feature>
<name>A0A7C5Z032_9CREN</name>
<evidence type="ECO:0000256" key="2">
    <source>
        <dbReference type="ARBA" id="ARBA00022448"/>
    </source>
</evidence>
<keyword evidence="3 6" id="KW-0812">Transmembrane</keyword>
<dbReference type="EMBL" id="DRUB01000169">
    <property type="protein sequence ID" value="HHR96820.1"/>
    <property type="molecule type" value="Genomic_DNA"/>
</dbReference>
<organism evidence="7">
    <name type="scientific">Ignisphaera aggregans</name>
    <dbReference type="NCBI Taxonomy" id="334771"/>
    <lineage>
        <taxon>Archaea</taxon>
        <taxon>Thermoproteota</taxon>
        <taxon>Thermoprotei</taxon>
        <taxon>Desulfurococcales</taxon>
        <taxon>Desulfurococcaceae</taxon>
        <taxon>Ignisphaera</taxon>
    </lineage>
</organism>
<feature type="transmembrane region" description="Helical" evidence="6">
    <location>
        <begin position="212"/>
        <end position="233"/>
    </location>
</feature>
<comment type="caution">
    <text evidence="7">The sequence shown here is derived from an EMBL/GenBank/DDBJ whole genome shotgun (WGS) entry which is preliminary data.</text>
</comment>
<accession>A0A7C5Z032</accession>
<dbReference type="InterPro" id="IPR023271">
    <property type="entry name" value="Aquaporin-like"/>
</dbReference>
<dbReference type="PRINTS" id="PR00783">
    <property type="entry name" value="MINTRINSICP"/>
</dbReference>
<comment type="subcellular location">
    <subcellularLocation>
        <location evidence="1">Membrane</location>
        <topology evidence="1">Multi-pass membrane protein</topology>
    </subcellularLocation>
</comment>
<evidence type="ECO:0000313" key="7">
    <source>
        <dbReference type="EMBL" id="HHR96820.1"/>
    </source>
</evidence>
<dbReference type="InterPro" id="IPR000425">
    <property type="entry name" value="MIP"/>
</dbReference>
<protein>
    <submittedName>
        <fullName evidence="7">Aquaporin</fullName>
    </submittedName>
</protein>
<feature type="transmembrane region" description="Helical" evidence="6">
    <location>
        <begin position="135"/>
        <end position="156"/>
    </location>
</feature>
<feature type="transmembrane region" description="Helical" evidence="6">
    <location>
        <begin position="44"/>
        <end position="65"/>
    </location>
</feature>
<dbReference type="InterPro" id="IPR022357">
    <property type="entry name" value="MIP_CS"/>
</dbReference>
<proteinExistence type="predicted"/>
<feature type="transmembrane region" description="Helical" evidence="6">
    <location>
        <begin position="94"/>
        <end position="115"/>
    </location>
</feature>
<evidence type="ECO:0000256" key="4">
    <source>
        <dbReference type="ARBA" id="ARBA00022989"/>
    </source>
</evidence>
<evidence type="ECO:0000256" key="6">
    <source>
        <dbReference type="SAM" id="Phobius"/>
    </source>
</evidence>
<dbReference type="PANTHER" id="PTHR45724:SF13">
    <property type="entry name" value="AQUAPORIN NIP1-1-RELATED"/>
    <property type="match status" value="1"/>
</dbReference>
<evidence type="ECO:0000256" key="3">
    <source>
        <dbReference type="ARBA" id="ARBA00022692"/>
    </source>
</evidence>
<dbReference type="AlphaFoldDB" id="A0A7C5Z032"/>
<dbReference type="GO" id="GO:0015267">
    <property type="term" value="F:channel activity"/>
    <property type="evidence" value="ECO:0007669"/>
    <property type="project" value="InterPro"/>
</dbReference>
<dbReference type="PROSITE" id="PS00221">
    <property type="entry name" value="MIP"/>
    <property type="match status" value="1"/>
</dbReference>
<gene>
    <name evidence="7" type="ORF">ENL47_08505</name>
</gene>
<keyword evidence="2" id="KW-0813">Transport</keyword>
<evidence type="ECO:0000256" key="5">
    <source>
        <dbReference type="ARBA" id="ARBA00023136"/>
    </source>
</evidence>
<dbReference type="Gene3D" id="1.20.1080.10">
    <property type="entry name" value="Glycerol uptake facilitator protein"/>
    <property type="match status" value="1"/>
</dbReference>
<sequence>MSSQRTQPTLAQIFIAEIFGTWALTLFGPASVITLISILGGGPAALFGIGAAFGFIVMIMIYVLGHISGTHINPSVTIALSVIGRVPARLVGPYIVAQIIGSIIAGLCLYGFYPVTGKAVHFGSTLPGAGVGDGAAVVIEILLTMWLLFVIMGVAVDKRAPPGWAGFTIGMIVAADIWMGGPLTGASMNFARSLGPAIAAAMAGDLLPLSKIWIYLVGPIIGGIIGAALYEYIFKPAK</sequence>
<dbReference type="PANTHER" id="PTHR45724">
    <property type="entry name" value="AQUAPORIN NIP2-1"/>
    <property type="match status" value="1"/>
</dbReference>
<dbReference type="Pfam" id="PF00230">
    <property type="entry name" value="MIP"/>
    <property type="match status" value="1"/>
</dbReference>
<feature type="transmembrane region" description="Helical" evidence="6">
    <location>
        <begin position="12"/>
        <end position="38"/>
    </location>
</feature>
<evidence type="ECO:0000256" key="1">
    <source>
        <dbReference type="ARBA" id="ARBA00004141"/>
    </source>
</evidence>
<dbReference type="InterPro" id="IPR034294">
    <property type="entry name" value="Aquaporin_transptr"/>
</dbReference>
<keyword evidence="5 6" id="KW-0472">Membrane</keyword>